<keyword evidence="2" id="KW-0808">Transferase</keyword>
<dbReference type="GO" id="GO:0005737">
    <property type="term" value="C:cytoplasm"/>
    <property type="evidence" value="ECO:0007669"/>
    <property type="project" value="TreeGrafter"/>
</dbReference>
<dbReference type="SUPFAM" id="SSF55729">
    <property type="entry name" value="Acyl-CoA N-acyltransferases (Nat)"/>
    <property type="match status" value="1"/>
</dbReference>
<dbReference type="Gene3D" id="3.40.630.30">
    <property type="match status" value="1"/>
</dbReference>
<feature type="domain" description="N-acetyltransferase" evidence="1">
    <location>
        <begin position="28"/>
        <end position="176"/>
    </location>
</feature>
<accession>A0A8I1DDP7</accession>
<dbReference type="GO" id="GO:1990189">
    <property type="term" value="F:protein N-terminal-serine acetyltransferase activity"/>
    <property type="evidence" value="ECO:0007669"/>
    <property type="project" value="TreeGrafter"/>
</dbReference>
<dbReference type="InterPro" id="IPR000182">
    <property type="entry name" value="GNAT_dom"/>
</dbReference>
<proteinExistence type="predicted"/>
<sequence>MPPILMDFPHSFETERLWIRLPLPGDGEKVYEAMMETEELLRQWMPWAQTPPSREQAEINVRQAHSKFLERTDLRFHLFHKETKDFVGSSGLHRIDWSVPKFEIGYWCRKSYMRQGYITEAVRGLSVFAFEILKANRVEIRCDQRNVRSRKVAERLGYRLEGILRNFQVSPDRQLENTCVYAMIAEDFYSLSLRKSGGASM</sequence>
<evidence type="ECO:0000313" key="2">
    <source>
        <dbReference type="EMBL" id="MBH8594104.1"/>
    </source>
</evidence>
<keyword evidence="3" id="KW-1185">Reference proteome</keyword>
<evidence type="ECO:0000313" key="3">
    <source>
        <dbReference type="Proteomes" id="UP000633619"/>
    </source>
</evidence>
<reference evidence="2 3" key="1">
    <citation type="submission" date="2020-12" db="EMBL/GenBank/DDBJ databases">
        <title>WGS of Thermoactinomyces spp.</title>
        <authorList>
            <person name="Cheng K."/>
        </authorList>
    </citation>
    <scope>NUCLEOTIDE SEQUENCE [LARGE SCALE GENOMIC DNA]</scope>
    <source>
        <strain evidence="3">CICC 10671\DSM 43846</strain>
    </source>
</reference>
<gene>
    <name evidence="2" type="ORF">I8U20_02020</name>
</gene>
<dbReference type="PANTHER" id="PTHR43441">
    <property type="entry name" value="RIBOSOMAL-PROTEIN-SERINE ACETYLTRANSFERASE"/>
    <property type="match status" value="1"/>
</dbReference>
<dbReference type="GO" id="GO:0008999">
    <property type="term" value="F:protein-N-terminal-alanine acetyltransferase activity"/>
    <property type="evidence" value="ECO:0007669"/>
    <property type="project" value="TreeGrafter"/>
</dbReference>
<dbReference type="AlphaFoldDB" id="A0A8I1DDP7"/>
<comment type="caution">
    <text evidence="2">The sequence shown here is derived from an EMBL/GenBank/DDBJ whole genome shotgun (WGS) entry which is preliminary data.</text>
</comment>
<evidence type="ECO:0000259" key="1">
    <source>
        <dbReference type="PROSITE" id="PS51186"/>
    </source>
</evidence>
<dbReference type="PANTHER" id="PTHR43441:SF3">
    <property type="entry name" value="ACETYLTRANSFERASE"/>
    <property type="match status" value="1"/>
</dbReference>
<name>A0A8I1DDP7_THEIN</name>
<dbReference type="InterPro" id="IPR016181">
    <property type="entry name" value="Acyl_CoA_acyltransferase"/>
</dbReference>
<protein>
    <submittedName>
        <fullName evidence="2">GNAT family N-acetyltransferase</fullName>
    </submittedName>
</protein>
<dbReference type="PROSITE" id="PS51186">
    <property type="entry name" value="GNAT"/>
    <property type="match status" value="1"/>
</dbReference>
<dbReference type="Pfam" id="PF13302">
    <property type="entry name" value="Acetyltransf_3"/>
    <property type="match status" value="1"/>
</dbReference>
<dbReference type="EMBL" id="JAECVW010000001">
    <property type="protein sequence ID" value="MBH8594104.1"/>
    <property type="molecule type" value="Genomic_DNA"/>
</dbReference>
<dbReference type="Proteomes" id="UP000633619">
    <property type="component" value="Unassembled WGS sequence"/>
</dbReference>
<organism evidence="2 3">
    <name type="scientific">Thermoactinomyces intermedius</name>
    <dbReference type="NCBI Taxonomy" id="2024"/>
    <lineage>
        <taxon>Bacteria</taxon>
        <taxon>Bacillati</taxon>
        <taxon>Bacillota</taxon>
        <taxon>Bacilli</taxon>
        <taxon>Bacillales</taxon>
        <taxon>Thermoactinomycetaceae</taxon>
        <taxon>Thermoactinomyces</taxon>
    </lineage>
</organism>
<dbReference type="InterPro" id="IPR051908">
    <property type="entry name" value="Ribosomal_N-acetyltransferase"/>
</dbReference>